<reference evidence="4 5" key="1">
    <citation type="submission" date="2024-10" db="EMBL/GenBank/DDBJ databases">
        <title>Updated reference genomes for cyclostephanoid diatoms.</title>
        <authorList>
            <person name="Roberts W.R."/>
            <person name="Alverson A.J."/>
        </authorList>
    </citation>
    <scope>NUCLEOTIDE SEQUENCE [LARGE SCALE GENOMIC DNA]</scope>
    <source>
        <strain evidence="4 5">AJA232-27</strain>
    </source>
</reference>
<accession>A0ABD3M3K2</accession>
<dbReference type="Gene3D" id="3.40.50.150">
    <property type="entry name" value="Vaccinia Virus protein VP39"/>
    <property type="match status" value="1"/>
</dbReference>
<dbReference type="EMBL" id="JALLBG020000299">
    <property type="protein sequence ID" value="KAL3756621.1"/>
    <property type="molecule type" value="Genomic_DNA"/>
</dbReference>
<dbReference type="GO" id="GO:0008168">
    <property type="term" value="F:methyltransferase activity"/>
    <property type="evidence" value="ECO:0007669"/>
    <property type="project" value="UniProtKB-KW"/>
</dbReference>
<evidence type="ECO:0000256" key="1">
    <source>
        <dbReference type="ARBA" id="ARBA00022603"/>
    </source>
</evidence>
<protein>
    <submittedName>
        <fullName evidence="4">Uncharacterized protein</fullName>
    </submittedName>
</protein>
<keyword evidence="1" id="KW-0489">Methyltransferase</keyword>
<dbReference type="Proteomes" id="UP001530293">
    <property type="component" value="Unassembled WGS sequence"/>
</dbReference>
<dbReference type="AlphaFoldDB" id="A0ABD3M3K2"/>
<dbReference type="InterPro" id="IPR004398">
    <property type="entry name" value="RNA_MeTrfase_RsmD"/>
</dbReference>
<dbReference type="InterPro" id="IPR029063">
    <property type="entry name" value="SAM-dependent_MTases_sf"/>
</dbReference>
<evidence type="ECO:0000256" key="3">
    <source>
        <dbReference type="SAM" id="MobiDB-lite"/>
    </source>
</evidence>
<feature type="compositionally biased region" description="Low complexity" evidence="3">
    <location>
        <begin position="116"/>
        <end position="125"/>
    </location>
</feature>
<comment type="caution">
    <text evidence="4">The sequence shown here is derived from an EMBL/GenBank/DDBJ whole genome shotgun (WGS) entry which is preliminary data.</text>
</comment>
<gene>
    <name evidence="4" type="ORF">ACHAWU_002524</name>
</gene>
<dbReference type="CDD" id="cd02440">
    <property type="entry name" value="AdoMet_MTases"/>
    <property type="match status" value="1"/>
</dbReference>
<keyword evidence="2" id="KW-0808">Transferase</keyword>
<proteinExistence type="predicted"/>
<name>A0ABD3M3K2_9STRA</name>
<dbReference type="GO" id="GO:0032259">
    <property type="term" value="P:methylation"/>
    <property type="evidence" value="ECO:0007669"/>
    <property type="project" value="UniProtKB-KW"/>
</dbReference>
<dbReference type="PANTHER" id="PTHR43542:SF1">
    <property type="entry name" value="METHYLTRANSFERASE"/>
    <property type="match status" value="1"/>
</dbReference>
<evidence type="ECO:0000256" key="2">
    <source>
        <dbReference type="ARBA" id="ARBA00022679"/>
    </source>
</evidence>
<sequence>MAMISCASIFLQPTLLRIYAYSFVSSSRRSQLSQQNNLQNTCISSHRRPPSSLASYIVMKKPPNRSSRLQIPSTGGDESSSSELPANLKRYVVAKRPTLGHIVPKKARTRQYKPEQQSSSQQQQQLVAVAAGGSNSAILRPQGITRDSERYNNPSSLRILGGSIRGRKLESPNVYLRPMMGKVKEAVYSTFTSFGLYDESTKIRHLDIFSGSGSVGLESLSRGASHCTFVDMSSDCCNTCERNVQRCGFDGWIEGGIGSGISDEGEPQARVVCTDAYRALRHPETVGIPSNSKYDIVTLCPPYEEIVYAELLEAVANSVLVTEDTIILVEYPVELGCLPHVIGREDGGVLVGVRNRRYGRTVIAMYIVNPTGAREAAQSKPEEFISI</sequence>
<evidence type="ECO:0000313" key="4">
    <source>
        <dbReference type="EMBL" id="KAL3756621.1"/>
    </source>
</evidence>
<dbReference type="Pfam" id="PF03602">
    <property type="entry name" value="Cons_hypoth95"/>
    <property type="match status" value="1"/>
</dbReference>
<keyword evidence="5" id="KW-1185">Reference proteome</keyword>
<dbReference type="SUPFAM" id="SSF53335">
    <property type="entry name" value="S-adenosyl-L-methionine-dependent methyltransferases"/>
    <property type="match status" value="1"/>
</dbReference>
<feature type="region of interest" description="Disordered" evidence="3">
    <location>
        <begin position="64"/>
        <end position="84"/>
    </location>
</feature>
<dbReference type="PANTHER" id="PTHR43542">
    <property type="entry name" value="METHYLTRANSFERASE"/>
    <property type="match status" value="1"/>
</dbReference>
<feature type="region of interest" description="Disordered" evidence="3">
    <location>
        <begin position="103"/>
        <end position="127"/>
    </location>
</feature>
<evidence type="ECO:0000313" key="5">
    <source>
        <dbReference type="Proteomes" id="UP001530293"/>
    </source>
</evidence>
<organism evidence="4 5">
    <name type="scientific">Discostella pseudostelligera</name>
    <dbReference type="NCBI Taxonomy" id="259834"/>
    <lineage>
        <taxon>Eukaryota</taxon>
        <taxon>Sar</taxon>
        <taxon>Stramenopiles</taxon>
        <taxon>Ochrophyta</taxon>
        <taxon>Bacillariophyta</taxon>
        <taxon>Coscinodiscophyceae</taxon>
        <taxon>Thalassiosirophycidae</taxon>
        <taxon>Stephanodiscales</taxon>
        <taxon>Stephanodiscaceae</taxon>
        <taxon>Discostella</taxon>
    </lineage>
</organism>